<keyword evidence="8 13" id="KW-0249">Electron transport</keyword>
<dbReference type="AlphaFoldDB" id="A0AAE0WFD4"/>
<evidence type="ECO:0000256" key="4">
    <source>
        <dbReference type="ARBA" id="ARBA00022448"/>
    </source>
</evidence>
<evidence type="ECO:0000256" key="3">
    <source>
        <dbReference type="ARBA" id="ARBA00016324"/>
    </source>
</evidence>
<reference evidence="14" key="3">
    <citation type="submission" date="2023-05" db="EMBL/GenBank/DDBJ databases">
        <authorList>
            <person name="Smith C.H."/>
        </authorList>
    </citation>
    <scope>NUCLEOTIDE SEQUENCE</scope>
    <source>
        <strain evidence="14">CHS0354</strain>
        <tissue evidence="14">Mantle</tissue>
    </source>
</reference>
<comment type="similarity">
    <text evidence="2 13">Belongs to the UQCRQ/QCR8 family.</text>
</comment>
<evidence type="ECO:0000256" key="10">
    <source>
        <dbReference type="ARBA" id="ARBA00023128"/>
    </source>
</evidence>
<sequence>MGRHFGNIAKVSGIVTYTLSPFEQRAFANAIKKGVPNMIRRIREQIFIVAPPFVLAYLVYDYATKEHHRLMTKAGKADRKE</sequence>
<dbReference type="InterPro" id="IPR004205">
    <property type="entry name" value="Cyt_bc1_su8"/>
</dbReference>
<keyword evidence="7 13" id="KW-0999">Mitochondrion inner membrane</keyword>
<dbReference type="SUPFAM" id="SSF81508">
    <property type="entry name" value="Ubiquinone-binding protein QP-C of cytochrome bc1 complex (Ubiquinol-cytochrome c reductase)"/>
    <property type="match status" value="1"/>
</dbReference>
<feature type="transmembrane region" description="Helical" evidence="13">
    <location>
        <begin position="46"/>
        <end position="63"/>
    </location>
</feature>
<evidence type="ECO:0000256" key="1">
    <source>
        <dbReference type="ARBA" id="ARBA00004434"/>
    </source>
</evidence>
<proteinExistence type="inferred from homology"/>
<accession>A0AAE0WFD4</accession>
<dbReference type="PANTHER" id="PTHR12119">
    <property type="entry name" value="UBIQUINOL-CYTOCHROME C REDUCTASE COMPLEX UBIQUINONE-BINDING PROTEIN QP-C"/>
    <property type="match status" value="1"/>
</dbReference>
<dbReference type="GO" id="GO:0045275">
    <property type="term" value="C:respiratory chain complex III"/>
    <property type="evidence" value="ECO:0007669"/>
    <property type="project" value="UniProtKB-UniRule"/>
</dbReference>
<evidence type="ECO:0000256" key="5">
    <source>
        <dbReference type="ARBA" id="ARBA00022660"/>
    </source>
</evidence>
<evidence type="ECO:0000313" key="15">
    <source>
        <dbReference type="Proteomes" id="UP001195483"/>
    </source>
</evidence>
<dbReference type="EMBL" id="JAEAOA010000044">
    <property type="protein sequence ID" value="KAK3611100.1"/>
    <property type="molecule type" value="Genomic_DNA"/>
</dbReference>
<dbReference type="PANTHER" id="PTHR12119:SF2">
    <property type="entry name" value="CYTOCHROME B-C1 COMPLEX SUBUNIT 8"/>
    <property type="match status" value="1"/>
</dbReference>
<organism evidence="14 15">
    <name type="scientific">Potamilus streckersoni</name>
    <dbReference type="NCBI Taxonomy" id="2493646"/>
    <lineage>
        <taxon>Eukaryota</taxon>
        <taxon>Metazoa</taxon>
        <taxon>Spiralia</taxon>
        <taxon>Lophotrochozoa</taxon>
        <taxon>Mollusca</taxon>
        <taxon>Bivalvia</taxon>
        <taxon>Autobranchia</taxon>
        <taxon>Heteroconchia</taxon>
        <taxon>Palaeoheterodonta</taxon>
        <taxon>Unionida</taxon>
        <taxon>Unionoidea</taxon>
        <taxon>Unionidae</taxon>
        <taxon>Ambleminae</taxon>
        <taxon>Lampsilini</taxon>
        <taxon>Potamilus</taxon>
    </lineage>
</organism>
<evidence type="ECO:0000256" key="12">
    <source>
        <dbReference type="ARBA" id="ARBA00047105"/>
    </source>
</evidence>
<dbReference type="GO" id="GO:0006122">
    <property type="term" value="P:mitochondrial electron transport, ubiquinol to cytochrome c"/>
    <property type="evidence" value="ECO:0007669"/>
    <property type="project" value="UniProtKB-UniRule"/>
</dbReference>
<protein>
    <recommendedName>
        <fullName evidence="3 13">Cytochrome b-c1 complex subunit 8</fullName>
    </recommendedName>
    <alternativeName>
        <fullName evidence="13">Complex III subunit 8</fullName>
    </alternativeName>
</protein>
<comment type="subunit">
    <text evidence="12 13">Component of the ubiquinol-cytochrome c oxidoreductase (cytochrome b-c1 complex, complex III, CIII), a multisubunit enzyme composed of 11 subunits. The complex is composed of 3 respiratory subunits cytochrome b, cytochrome c1 and Rieske protein UQCRFS1, 2 core protein subunits UQCRC1/QCR1 and UQCRC2/QCR2, and 6 low-molecular weight protein subunits UQCRH/QCR6, UQCRB/QCR7, UQCRQ/QCR8, UQCR10/QCR9, UQCR11/QCR10 and subunit 9, the cleavage product of Rieske protein UQCRFS1. The complex exists as an obligatory dimer and forms supercomplexes (SCs) in the inner mitochondrial membrane with NADH-ubiquinone oxidoreductase (complex I, CI) and cytochrome c oxidase (complex IV, CIV), resulting in different assemblies (supercomplex SCI(1)III(2)IV(1) and megacomplex MCI(2)III(2)IV(2)). Interacts with UQCC6.</text>
</comment>
<dbReference type="InterPro" id="IPR036642">
    <property type="entry name" value="Cyt_bc1_su8_sf"/>
</dbReference>
<dbReference type="Pfam" id="PF02939">
    <property type="entry name" value="UcrQ"/>
    <property type="match status" value="1"/>
</dbReference>
<name>A0AAE0WFD4_9BIVA</name>
<gene>
    <name evidence="14" type="ORF">CHS0354_000107</name>
</gene>
<evidence type="ECO:0000256" key="7">
    <source>
        <dbReference type="ARBA" id="ARBA00022792"/>
    </source>
</evidence>
<evidence type="ECO:0000313" key="14">
    <source>
        <dbReference type="EMBL" id="KAK3611100.1"/>
    </source>
</evidence>
<evidence type="ECO:0000256" key="11">
    <source>
        <dbReference type="ARBA" id="ARBA00023136"/>
    </source>
</evidence>
<keyword evidence="5 13" id="KW-0679">Respiratory chain</keyword>
<dbReference type="Gene3D" id="1.20.5.210">
    <property type="entry name" value="Cytochrome b-c1 complex subunit 8"/>
    <property type="match status" value="1"/>
</dbReference>
<evidence type="ECO:0000256" key="6">
    <source>
        <dbReference type="ARBA" id="ARBA00022692"/>
    </source>
</evidence>
<dbReference type="FunFam" id="1.20.5.210:FF:000001">
    <property type="entry name" value="Cytochrome b-c1 complex subunit 8"/>
    <property type="match status" value="1"/>
</dbReference>
<keyword evidence="15" id="KW-1185">Reference proteome</keyword>
<reference evidence="14" key="2">
    <citation type="journal article" date="2021" name="Genome Biol. Evol.">
        <title>Developing a high-quality reference genome for a parasitic bivalve with doubly uniparental inheritance (Bivalvia: Unionida).</title>
        <authorList>
            <person name="Smith C.H."/>
        </authorList>
    </citation>
    <scope>NUCLEOTIDE SEQUENCE</scope>
    <source>
        <strain evidence="14">CHS0354</strain>
        <tissue evidence="14">Mantle</tissue>
    </source>
</reference>
<dbReference type="GO" id="GO:0005743">
    <property type="term" value="C:mitochondrial inner membrane"/>
    <property type="evidence" value="ECO:0007669"/>
    <property type="project" value="UniProtKB-SubCell"/>
</dbReference>
<evidence type="ECO:0000256" key="8">
    <source>
        <dbReference type="ARBA" id="ARBA00022982"/>
    </source>
</evidence>
<evidence type="ECO:0000256" key="13">
    <source>
        <dbReference type="RuleBase" id="RU368118"/>
    </source>
</evidence>
<comment type="subcellular location">
    <subcellularLocation>
        <location evidence="1 13">Mitochondrion inner membrane</location>
        <topology evidence="1 13">Single-pass membrane protein</topology>
    </subcellularLocation>
</comment>
<reference evidence="14" key="1">
    <citation type="journal article" date="2021" name="Genome Biol. Evol.">
        <title>A High-Quality Reference Genome for a Parasitic Bivalve with Doubly Uniparental Inheritance (Bivalvia: Unionida).</title>
        <authorList>
            <person name="Smith C.H."/>
        </authorList>
    </citation>
    <scope>NUCLEOTIDE SEQUENCE</scope>
    <source>
        <strain evidence="14">CHS0354</strain>
    </source>
</reference>
<evidence type="ECO:0000256" key="2">
    <source>
        <dbReference type="ARBA" id="ARBA00007668"/>
    </source>
</evidence>
<keyword evidence="9 13" id="KW-1133">Transmembrane helix</keyword>
<keyword evidence="11 13" id="KW-0472">Membrane</keyword>
<comment type="function">
    <text evidence="13">Component of the ubiquinol-cytochrome c oxidoreductase, a multisubunit transmembrane complex that is part of the mitochondrial electron transport chain which drives oxidative phosphorylation. The complex plays an important role in the uptake of multiple carbon sources present in different host niches.</text>
</comment>
<evidence type="ECO:0000256" key="9">
    <source>
        <dbReference type="ARBA" id="ARBA00022989"/>
    </source>
</evidence>
<comment type="caution">
    <text evidence="14">The sequence shown here is derived from an EMBL/GenBank/DDBJ whole genome shotgun (WGS) entry which is preliminary data.</text>
</comment>
<keyword evidence="4 13" id="KW-0813">Transport</keyword>
<dbReference type="Proteomes" id="UP001195483">
    <property type="component" value="Unassembled WGS sequence"/>
</dbReference>
<keyword evidence="10 13" id="KW-0496">Mitochondrion</keyword>
<keyword evidence="6 13" id="KW-0812">Transmembrane</keyword>